<dbReference type="NCBIfam" id="TIGR01076">
    <property type="entry name" value="sortase_fam"/>
    <property type="match status" value="1"/>
</dbReference>
<dbReference type="CDD" id="cd05827">
    <property type="entry name" value="Sortase_C"/>
    <property type="match status" value="1"/>
</dbReference>
<feature type="active site" description="Acyl-thioester intermediate" evidence="2">
    <location>
        <position position="209"/>
    </location>
</feature>
<feature type="transmembrane region" description="Helical" evidence="3">
    <location>
        <begin position="10"/>
        <end position="28"/>
    </location>
</feature>
<dbReference type="InterPro" id="IPR005754">
    <property type="entry name" value="Sortase"/>
</dbReference>
<gene>
    <name evidence="4" type="ORF">FM121_08870</name>
</gene>
<dbReference type="InterPro" id="IPR042002">
    <property type="entry name" value="Sortase_C"/>
</dbReference>
<protein>
    <submittedName>
        <fullName evidence="4">Sortase A, LPXTG specific</fullName>
    </submittedName>
</protein>
<dbReference type="SUPFAM" id="SSF63817">
    <property type="entry name" value="Sortase"/>
    <property type="match status" value="1"/>
</dbReference>
<accession>A0A1X6WPJ8</accession>
<evidence type="ECO:0000256" key="1">
    <source>
        <dbReference type="ARBA" id="ARBA00022801"/>
    </source>
</evidence>
<dbReference type="AlphaFoldDB" id="A0A1X6WPJ8"/>
<organism evidence="4 5">
    <name type="scientific">Vagococcus fluvialis bH819</name>
    <dbReference type="NCBI Taxonomy" id="1255619"/>
    <lineage>
        <taxon>Bacteria</taxon>
        <taxon>Bacillati</taxon>
        <taxon>Bacillota</taxon>
        <taxon>Bacilli</taxon>
        <taxon>Lactobacillales</taxon>
        <taxon>Enterococcaceae</taxon>
        <taxon>Vagococcus</taxon>
    </lineage>
</organism>
<evidence type="ECO:0000313" key="5">
    <source>
        <dbReference type="Proteomes" id="UP000195918"/>
    </source>
</evidence>
<proteinExistence type="predicted"/>
<dbReference type="Gene3D" id="2.40.260.10">
    <property type="entry name" value="Sortase"/>
    <property type="match status" value="1"/>
</dbReference>
<evidence type="ECO:0000313" key="4">
    <source>
        <dbReference type="EMBL" id="SLM86188.1"/>
    </source>
</evidence>
<dbReference type="RefSeq" id="WP_086951814.1">
    <property type="nucleotide sequence ID" value="NZ_FWFD01000013.1"/>
</dbReference>
<keyword evidence="1" id="KW-0378">Hydrolase</keyword>
<dbReference type="NCBIfam" id="NF033745">
    <property type="entry name" value="class_C_sortase"/>
    <property type="match status" value="1"/>
</dbReference>
<keyword evidence="3" id="KW-0472">Membrane</keyword>
<keyword evidence="5" id="KW-1185">Reference proteome</keyword>
<dbReference type="Proteomes" id="UP000195918">
    <property type="component" value="Unassembled WGS sequence"/>
</dbReference>
<sequence>MAKKNVKSQLLIRIIFFTGTLVMFYPFYINSLNNFIDSIRIENYQEKSKQELKKQREELVEKNKKIAESGMTMTEDVFNQPSTKNDNRDDIYLKKHYLGKVNIPKIRIEVPLFDTTNSRTLDVGATVVDGTSYPVGEKNNHAVISAHRGLPNRELFTHLPKLKKKDIFLLELPDETLAYEVKNISVVEPNETSSLLIVDNQDLVTLVTCTPYMINSHRLLVTGKRVPYQNKVKKDKKKQDKFRKLKEILIIILSIGFILFFIFNLVNFFKRINLSKRKFKLTIKVTGACLNDKVDLYITNKKIKKTGNRIGKNNKRILKYSNLSSDELELNLNNSLLLKIRVKNKKGDFKIYKVDQKALKYSYNNNKNEIKINLR</sequence>
<keyword evidence="3" id="KW-1133">Transmembrane helix</keyword>
<dbReference type="EMBL" id="FWFD01000013">
    <property type="protein sequence ID" value="SLM86188.1"/>
    <property type="molecule type" value="Genomic_DNA"/>
</dbReference>
<feature type="transmembrane region" description="Helical" evidence="3">
    <location>
        <begin position="248"/>
        <end position="269"/>
    </location>
</feature>
<dbReference type="OrthoDB" id="1648028at2"/>
<name>A0A1X6WPJ8_9ENTE</name>
<dbReference type="Pfam" id="PF04203">
    <property type="entry name" value="Sortase"/>
    <property type="match status" value="1"/>
</dbReference>
<evidence type="ECO:0000256" key="3">
    <source>
        <dbReference type="SAM" id="Phobius"/>
    </source>
</evidence>
<reference evidence="5" key="1">
    <citation type="submission" date="2017-02" db="EMBL/GenBank/DDBJ databases">
        <authorList>
            <person name="Dridi B."/>
        </authorList>
    </citation>
    <scope>NUCLEOTIDE SEQUENCE [LARGE SCALE GENOMIC DNA]</scope>
    <source>
        <strain evidence="5">bH819</strain>
    </source>
</reference>
<feature type="active site" description="Proton donor/acceptor" evidence="2">
    <location>
        <position position="147"/>
    </location>
</feature>
<dbReference type="GO" id="GO:0016787">
    <property type="term" value="F:hydrolase activity"/>
    <property type="evidence" value="ECO:0007669"/>
    <property type="project" value="UniProtKB-KW"/>
</dbReference>
<keyword evidence="3" id="KW-0812">Transmembrane</keyword>
<evidence type="ECO:0000256" key="2">
    <source>
        <dbReference type="PIRSR" id="PIRSR605754-1"/>
    </source>
</evidence>
<dbReference type="InterPro" id="IPR023365">
    <property type="entry name" value="Sortase_dom-sf"/>
</dbReference>